<dbReference type="AlphaFoldDB" id="A0A9R1QMN0"/>
<dbReference type="InterPro" id="IPR036412">
    <property type="entry name" value="HAD-like_sf"/>
</dbReference>
<evidence type="ECO:0000313" key="2">
    <source>
        <dbReference type="Proteomes" id="UP000324705"/>
    </source>
</evidence>
<dbReference type="PANTHER" id="PTHR46986">
    <property type="entry name" value="ENDORIBONUCLEASE YBEY, CHLOROPLASTIC"/>
    <property type="match status" value="1"/>
</dbReference>
<dbReference type="PROSITE" id="PS01229">
    <property type="entry name" value="COF_2"/>
    <property type="match status" value="1"/>
</dbReference>
<dbReference type="PANTHER" id="PTHR46986:SF1">
    <property type="entry name" value="ENDORIBONUCLEASE YBEY, CHLOROPLASTIC"/>
    <property type="match status" value="1"/>
</dbReference>
<proteinExistence type="predicted"/>
<reference evidence="1 2" key="1">
    <citation type="submission" date="2017-09" db="EMBL/GenBank/DDBJ databases">
        <authorList>
            <consortium name="International Durum Wheat Genome Sequencing Consortium (IDWGSC)"/>
            <person name="Milanesi L."/>
        </authorList>
    </citation>
    <scope>NUCLEOTIDE SEQUENCE [LARGE SCALE GENOMIC DNA]</scope>
    <source>
        <strain evidence="2">cv. Svevo</strain>
    </source>
</reference>
<dbReference type="EMBL" id="LT934116">
    <property type="protein sequence ID" value="VAH79355.1"/>
    <property type="molecule type" value="Genomic_DNA"/>
</dbReference>
<dbReference type="SUPFAM" id="SSF56784">
    <property type="entry name" value="HAD-like"/>
    <property type="match status" value="1"/>
</dbReference>
<name>A0A9R1QMN0_TRITD</name>
<dbReference type="Gramene" id="TRITD3Bv1G164750.1">
    <property type="protein sequence ID" value="TRITD3Bv1G164750.1"/>
    <property type="gene ID" value="TRITD3Bv1G164750"/>
</dbReference>
<evidence type="ECO:0008006" key="3">
    <source>
        <dbReference type="Google" id="ProtNLM"/>
    </source>
</evidence>
<dbReference type="InterPro" id="IPR002036">
    <property type="entry name" value="YbeY"/>
</dbReference>
<dbReference type="InterPro" id="IPR023214">
    <property type="entry name" value="HAD_sf"/>
</dbReference>
<sequence>MNKSMWPAGQRSNSLSKINYLLSTPTLFKLVFIGTSEGVSSTLRPYWTKAIKERAGVLQAQPDMLELVPPATSKGTGVKILLDHLCISPDEVMAIGDGENDIEMLQLASLGVALANGAEKTKAVANVIGATNDEDGVAQAIYDYAF</sequence>
<dbReference type="Gene3D" id="3.40.50.1000">
    <property type="entry name" value="HAD superfamily/HAD-like"/>
    <property type="match status" value="1"/>
</dbReference>
<organism evidence="1 2">
    <name type="scientific">Triticum turgidum subsp. durum</name>
    <name type="common">Durum wheat</name>
    <name type="synonym">Triticum durum</name>
    <dbReference type="NCBI Taxonomy" id="4567"/>
    <lineage>
        <taxon>Eukaryota</taxon>
        <taxon>Viridiplantae</taxon>
        <taxon>Streptophyta</taxon>
        <taxon>Embryophyta</taxon>
        <taxon>Tracheophyta</taxon>
        <taxon>Spermatophyta</taxon>
        <taxon>Magnoliopsida</taxon>
        <taxon>Liliopsida</taxon>
        <taxon>Poales</taxon>
        <taxon>Poaceae</taxon>
        <taxon>BOP clade</taxon>
        <taxon>Pooideae</taxon>
        <taxon>Triticodae</taxon>
        <taxon>Triticeae</taxon>
        <taxon>Triticinae</taxon>
        <taxon>Triticum</taxon>
    </lineage>
</organism>
<dbReference type="Proteomes" id="UP000324705">
    <property type="component" value="Chromosome 3B"/>
</dbReference>
<gene>
    <name evidence="1" type="ORF">TRITD_3Bv1G164750</name>
</gene>
<protein>
    <recommendedName>
        <fullName evidence="3">Sugar-phosphatase</fullName>
    </recommendedName>
</protein>
<keyword evidence="2" id="KW-1185">Reference proteome</keyword>
<dbReference type="GO" id="GO:0004222">
    <property type="term" value="F:metalloendopeptidase activity"/>
    <property type="evidence" value="ECO:0007669"/>
    <property type="project" value="InterPro"/>
</dbReference>
<dbReference type="Pfam" id="PF08282">
    <property type="entry name" value="Hydrolase_3"/>
    <property type="match status" value="1"/>
</dbReference>
<evidence type="ECO:0000313" key="1">
    <source>
        <dbReference type="EMBL" id="VAH79355.1"/>
    </source>
</evidence>
<accession>A0A9R1QMN0</accession>
<dbReference type="GO" id="GO:0006364">
    <property type="term" value="P:rRNA processing"/>
    <property type="evidence" value="ECO:0007669"/>
    <property type="project" value="InterPro"/>
</dbReference>